<keyword evidence="6 13" id="KW-1133">Transmembrane helix</keyword>
<feature type="transmembrane region" description="Helical" evidence="13">
    <location>
        <begin position="74"/>
        <end position="92"/>
    </location>
</feature>
<evidence type="ECO:0000256" key="7">
    <source>
        <dbReference type="ARBA" id="ARBA00023053"/>
    </source>
</evidence>
<dbReference type="GO" id="GO:0015280">
    <property type="term" value="F:ligand-gated sodium channel activity"/>
    <property type="evidence" value="ECO:0007669"/>
    <property type="project" value="TreeGrafter"/>
</dbReference>
<evidence type="ECO:0000256" key="12">
    <source>
        <dbReference type="RuleBase" id="RU000679"/>
    </source>
</evidence>
<keyword evidence="15" id="KW-1185">Reference proteome</keyword>
<dbReference type="Proteomes" id="UP000594454">
    <property type="component" value="Chromosome 3"/>
</dbReference>
<reference evidence="14 15" key="1">
    <citation type="submission" date="2020-11" db="EMBL/GenBank/DDBJ databases">
        <authorList>
            <person name="Wallbank WR R."/>
            <person name="Pardo Diaz C."/>
            <person name="Kozak K."/>
            <person name="Martin S."/>
            <person name="Jiggins C."/>
            <person name="Moest M."/>
            <person name="Warren A I."/>
            <person name="Generalovic N T."/>
            <person name="Byers J.R.P. K."/>
            <person name="Montejo-Kovacevich G."/>
            <person name="Yen C E."/>
        </authorList>
    </citation>
    <scope>NUCLEOTIDE SEQUENCE [LARGE SCALE GENOMIC DNA]</scope>
</reference>
<accession>A0A7R8URM7</accession>
<gene>
    <name evidence="14" type="ORF">HERILL_LOCUS8501</name>
</gene>
<dbReference type="Pfam" id="PF00858">
    <property type="entry name" value="ASC"/>
    <property type="match status" value="1"/>
</dbReference>
<dbReference type="PANTHER" id="PTHR11690:SF253">
    <property type="entry name" value="PICKPOCKET 18-RELATED"/>
    <property type="match status" value="1"/>
</dbReference>
<evidence type="ECO:0000256" key="5">
    <source>
        <dbReference type="ARBA" id="ARBA00022692"/>
    </source>
</evidence>
<comment type="subcellular location">
    <subcellularLocation>
        <location evidence="1">Membrane</location>
        <topology evidence="1">Multi-pass membrane protein</topology>
    </subcellularLocation>
</comment>
<dbReference type="InterPro" id="IPR001873">
    <property type="entry name" value="ENaC"/>
</dbReference>
<keyword evidence="8 12" id="KW-0406">Ion transport</keyword>
<keyword evidence="7" id="KW-0915">Sodium</keyword>
<dbReference type="PRINTS" id="PR01078">
    <property type="entry name" value="AMINACHANNEL"/>
</dbReference>
<evidence type="ECO:0000256" key="9">
    <source>
        <dbReference type="ARBA" id="ARBA00023136"/>
    </source>
</evidence>
<feature type="transmembrane region" description="Helical" evidence="13">
    <location>
        <begin position="40"/>
        <end position="62"/>
    </location>
</feature>
<feature type="transmembrane region" description="Helical" evidence="13">
    <location>
        <begin position="468"/>
        <end position="492"/>
    </location>
</feature>
<dbReference type="EMBL" id="LR899011">
    <property type="protein sequence ID" value="CAD7085676.1"/>
    <property type="molecule type" value="Genomic_DNA"/>
</dbReference>
<organism evidence="14 15">
    <name type="scientific">Hermetia illucens</name>
    <name type="common">Black soldier fly</name>
    <dbReference type="NCBI Taxonomy" id="343691"/>
    <lineage>
        <taxon>Eukaryota</taxon>
        <taxon>Metazoa</taxon>
        <taxon>Ecdysozoa</taxon>
        <taxon>Arthropoda</taxon>
        <taxon>Hexapoda</taxon>
        <taxon>Insecta</taxon>
        <taxon>Pterygota</taxon>
        <taxon>Neoptera</taxon>
        <taxon>Endopterygota</taxon>
        <taxon>Diptera</taxon>
        <taxon>Brachycera</taxon>
        <taxon>Stratiomyomorpha</taxon>
        <taxon>Stratiomyidae</taxon>
        <taxon>Hermetiinae</taxon>
        <taxon>Hermetia</taxon>
    </lineage>
</organism>
<dbReference type="InParanoid" id="A0A7R8URM7"/>
<evidence type="ECO:0000256" key="8">
    <source>
        <dbReference type="ARBA" id="ARBA00023065"/>
    </source>
</evidence>
<keyword evidence="4 12" id="KW-0894">Sodium channel</keyword>
<dbReference type="GO" id="GO:0005886">
    <property type="term" value="C:plasma membrane"/>
    <property type="evidence" value="ECO:0007669"/>
    <property type="project" value="TreeGrafter"/>
</dbReference>
<evidence type="ECO:0000256" key="10">
    <source>
        <dbReference type="ARBA" id="ARBA00023201"/>
    </source>
</evidence>
<evidence type="ECO:0000256" key="4">
    <source>
        <dbReference type="ARBA" id="ARBA00022461"/>
    </source>
</evidence>
<dbReference type="AlphaFoldDB" id="A0A7R8URM7"/>
<dbReference type="PANTHER" id="PTHR11690">
    <property type="entry name" value="AMILORIDE-SENSITIVE SODIUM CHANNEL-RELATED"/>
    <property type="match status" value="1"/>
</dbReference>
<keyword evidence="11 12" id="KW-0407">Ion channel</keyword>
<comment type="similarity">
    <text evidence="2 12">Belongs to the amiloride-sensitive sodium channel (TC 1.A.6) family.</text>
</comment>
<evidence type="ECO:0000256" key="2">
    <source>
        <dbReference type="ARBA" id="ARBA00007193"/>
    </source>
</evidence>
<evidence type="ECO:0000256" key="1">
    <source>
        <dbReference type="ARBA" id="ARBA00004141"/>
    </source>
</evidence>
<protein>
    <recommendedName>
        <fullName evidence="16">Sodium channel protein Nach</fullName>
    </recommendedName>
</protein>
<keyword evidence="5 12" id="KW-0812">Transmembrane</keyword>
<sequence>MKGKNLERRGKLLLVDYIQSAQIHGYQLMVNRNATKADRYLWIIVSLTIITVTAWLIINIYMNFENSPTVTSQSSIPVPIVQVPFPAIAICSGNQMRREYLMTFAEEIFRFQNNSKTRIGNTVEEVAESLKYLGMLLSLSHSMDEFYKIDKLHTLLLEYFKGPYRTDEIVANLSMKCEDLLIRCQWRYEDVECAEIFSMEKAWLGTCCMFNFDRPVVMQNGTINPYKPKFVDTPGLGHGLTVVINDSYENYAYNVYSSVSTKIAVLENDVYPEVASTGFSETHAMAGREMYIAIDPTIIVGEELMRRYKPTARKCFFRDETVLLQAGHYTMSECIILCRIQDVVDFCGCIPPNYNNRNNASYCLLDDIPCLNRWEEKWKALEPLNLEDNNQAEKFAKCSMCLPRCNYINYKLTASWTRMKEMDVGGVFKYGIMANLTSGNLSLIYFYFANNYINRMVQTVIYDWTEVLALLGGICGIMYGASIISIFELLYFATGKFFTMCTGHNIDPVDSMDDDGQQPQLYWEELYNPEKKKTNLDFEKNSQKFDVKKNVRM</sequence>
<proteinExistence type="inferred from homology"/>
<evidence type="ECO:0000313" key="14">
    <source>
        <dbReference type="EMBL" id="CAD7085676.1"/>
    </source>
</evidence>
<dbReference type="Gene3D" id="2.60.470.10">
    <property type="entry name" value="Acid-sensing ion channels like domains"/>
    <property type="match status" value="1"/>
</dbReference>
<keyword evidence="10 12" id="KW-0739">Sodium transport</keyword>
<keyword evidence="9 13" id="KW-0472">Membrane</keyword>
<evidence type="ECO:0000313" key="15">
    <source>
        <dbReference type="Proteomes" id="UP000594454"/>
    </source>
</evidence>
<dbReference type="OrthoDB" id="6436100at2759"/>
<evidence type="ECO:0000256" key="3">
    <source>
        <dbReference type="ARBA" id="ARBA00022448"/>
    </source>
</evidence>
<evidence type="ECO:0000256" key="6">
    <source>
        <dbReference type="ARBA" id="ARBA00022989"/>
    </source>
</evidence>
<dbReference type="Gene3D" id="1.10.287.770">
    <property type="entry name" value="YojJ-like"/>
    <property type="match status" value="1"/>
</dbReference>
<evidence type="ECO:0000256" key="13">
    <source>
        <dbReference type="SAM" id="Phobius"/>
    </source>
</evidence>
<evidence type="ECO:0008006" key="16">
    <source>
        <dbReference type="Google" id="ProtNLM"/>
    </source>
</evidence>
<feature type="transmembrane region" description="Helical" evidence="13">
    <location>
        <begin position="427"/>
        <end position="448"/>
    </location>
</feature>
<evidence type="ECO:0000256" key="11">
    <source>
        <dbReference type="ARBA" id="ARBA00023303"/>
    </source>
</evidence>
<keyword evidence="3 12" id="KW-0813">Transport</keyword>
<name>A0A7R8URM7_HERIL</name>